<keyword evidence="3" id="KW-0808">Transferase</keyword>
<feature type="transmembrane region" description="Helical" evidence="7">
    <location>
        <begin position="43"/>
        <end position="65"/>
    </location>
</feature>
<evidence type="ECO:0000256" key="2">
    <source>
        <dbReference type="ARBA" id="ARBA00005985"/>
    </source>
</evidence>
<keyword evidence="6 7" id="KW-0472">Membrane</keyword>
<dbReference type="Gene3D" id="1.20.120.1780">
    <property type="entry name" value="UbiA prenyltransferase"/>
    <property type="match status" value="1"/>
</dbReference>
<sequence length="170" mass="19564">MSENFKEKLIMYVEEWNSPPFHIFFNANSCNNVQTFVFKKPAIFPRSLIFSMAFMSLYSIAIAFVKDIPDIEGDEKFGIQSLSVRLGQKRVFWICISLFEMAFGVAILAGATSPYLWTKIVTGLGHAVLASILWFRAKSTDYKSKASMSSFYMFIWKLLSVEYFLMPLLR</sequence>
<evidence type="ECO:0000256" key="7">
    <source>
        <dbReference type="SAM" id="Phobius"/>
    </source>
</evidence>
<dbReference type="STRING" id="157652.A0A371I1X4"/>
<dbReference type="OrthoDB" id="1502398at2759"/>
<comment type="similarity">
    <text evidence="2">Belongs to the UbiA prenyltransferase family.</text>
</comment>
<evidence type="ECO:0000256" key="5">
    <source>
        <dbReference type="ARBA" id="ARBA00022989"/>
    </source>
</evidence>
<dbReference type="AlphaFoldDB" id="A0A371I1X4"/>
<feature type="transmembrane region" description="Helical" evidence="7">
    <location>
        <begin position="116"/>
        <end position="137"/>
    </location>
</feature>
<gene>
    <name evidence="8" type="primary">N8DT-2</name>
    <name evidence="8" type="ORF">CR513_06697</name>
</gene>
<dbReference type="GO" id="GO:0016765">
    <property type="term" value="F:transferase activity, transferring alkyl or aryl (other than methyl) groups"/>
    <property type="evidence" value="ECO:0007669"/>
    <property type="project" value="InterPro"/>
</dbReference>
<evidence type="ECO:0000256" key="6">
    <source>
        <dbReference type="ARBA" id="ARBA00023136"/>
    </source>
</evidence>
<dbReference type="PANTHER" id="PTHR43009">
    <property type="entry name" value="HOMOGENTISATE SOLANESYLTRANSFERASE, CHLOROPLASTIC"/>
    <property type="match status" value="1"/>
</dbReference>
<organism evidence="8 9">
    <name type="scientific">Mucuna pruriens</name>
    <name type="common">Velvet bean</name>
    <name type="synonym">Dolichos pruriens</name>
    <dbReference type="NCBI Taxonomy" id="157652"/>
    <lineage>
        <taxon>Eukaryota</taxon>
        <taxon>Viridiplantae</taxon>
        <taxon>Streptophyta</taxon>
        <taxon>Embryophyta</taxon>
        <taxon>Tracheophyta</taxon>
        <taxon>Spermatophyta</taxon>
        <taxon>Magnoliopsida</taxon>
        <taxon>eudicotyledons</taxon>
        <taxon>Gunneridae</taxon>
        <taxon>Pentapetalae</taxon>
        <taxon>rosids</taxon>
        <taxon>fabids</taxon>
        <taxon>Fabales</taxon>
        <taxon>Fabaceae</taxon>
        <taxon>Papilionoideae</taxon>
        <taxon>50 kb inversion clade</taxon>
        <taxon>NPAAA clade</taxon>
        <taxon>indigoferoid/millettioid clade</taxon>
        <taxon>Phaseoleae</taxon>
        <taxon>Mucuna</taxon>
    </lineage>
</organism>
<dbReference type="PANTHER" id="PTHR43009:SF6">
    <property type="entry name" value="HOMOGENTISATE PHYTYLTRANSFERASE 1, CHLOROPLASTIC"/>
    <property type="match status" value="1"/>
</dbReference>
<evidence type="ECO:0000313" key="8">
    <source>
        <dbReference type="EMBL" id="RDY09011.1"/>
    </source>
</evidence>
<accession>A0A371I1X4</accession>
<feature type="transmembrane region" description="Helical" evidence="7">
    <location>
        <begin position="91"/>
        <end position="110"/>
    </location>
</feature>
<keyword evidence="9" id="KW-1185">Reference proteome</keyword>
<dbReference type="EMBL" id="QJKJ01001147">
    <property type="protein sequence ID" value="RDY09011.1"/>
    <property type="molecule type" value="Genomic_DNA"/>
</dbReference>
<dbReference type="InterPro" id="IPR000537">
    <property type="entry name" value="UbiA_prenyltransferase"/>
</dbReference>
<evidence type="ECO:0000313" key="9">
    <source>
        <dbReference type="Proteomes" id="UP000257109"/>
    </source>
</evidence>
<reference evidence="8" key="1">
    <citation type="submission" date="2018-05" db="EMBL/GenBank/DDBJ databases">
        <title>Draft genome of Mucuna pruriens seed.</title>
        <authorList>
            <person name="Nnadi N.E."/>
            <person name="Vos R."/>
            <person name="Hasami M.H."/>
            <person name="Devisetty U.K."/>
            <person name="Aguiy J.C."/>
        </authorList>
    </citation>
    <scope>NUCLEOTIDE SEQUENCE [LARGE SCALE GENOMIC DNA]</scope>
    <source>
        <strain evidence="8">JCA_2017</strain>
    </source>
</reference>
<comment type="subcellular location">
    <subcellularLocation>
        <location evidence="1">Plastid</location>
        <location evidence="1">Chloroplast membrane</location>
        <topology evidence="1">Multi-pass membrane protein</topology>
    </subcellularLocation>
</comment>
<protein>
    <submittedName>
        <fullName evidence="8">Naringenin 8-dimethylallyltransferase 2, chloroplastic</fullName>
    </submittedName>
</protein>
<name>A0A371I1X4_MUCPR</name>
<evidence type="ECO:0000256" key="3">
    <source>
        <dbReference type="ARBA" id="ARBA00022679"/>
    </source>
</evidence>
<keyword evidence="5 7" id="KW-1133">Transmembrane helix</keyword>
<dbReference type="Pfam" id="PF01040">
    <property type="entry name" value="UbiA"/>
    <property type="match status" value="1"/>
</dbReference>
<feature type="non-terminal residue" evidence="8">
    <location>
        <position position="1"/>
    </location>
</feature>
<proteinExistence type="inferred from homology"/>
<dbReference type="Proteomes" id="UP000257109">
    <property type="component" value="Unassembled WGS sequence"/>
</dbReference>
<feature type="transmembrane region" description="Helical" evidence="7">
    <location>
        <begin position="149"/>
        <end position="169"/>
    </location>
</feature>
<comment type="caution">
    <text evidence="8">The sequence shown here is derived from an EMBL/GenBank/DDBJ whole genome shotgun (WGS) entry which is preliminary data.</text>
</comment>
<evidence type="ECO:0000256" key="4">
    <source>
        <dbReference type="ARBA" id="ARBA00022692"/>
    </source>
</evidence>
<dbReference type="GO" id="GO:0031969">
    <property type="term" value="C:chloroplast membrane"/>
    <property type="evidence" value="ECO:0007669"/>
    <property type="project" value="UniProtKB-SubCell"/>
</dbReference>
<keyword evidence="4 7" id="KW-0812">Transmembrane</keyword>
<evidence type="ECO:0000256" key="1">
    <source>
        <dbReference type="ARBA" id="ARBA00004508"/>
    </source>
</evidence>